<sequence>MYSQLDLWLPELRHFKPRANIRGNFAMFPFSSILSASPQLQTLDLIDLFWETGVEELLHALPPSIRRLEFSQLDDNILAILTPSPGIPALCCPALQDLILPQHTPTQPGVELSDEAILLLINAM</sequence>
<protein>
    <submittedName>
        <fullName evidence="1">Uncharacterized protein</fullName>
    </submittedName>
</protein>
<evidence type="ECO:0000313" key="1">
    <source>
        <dbReference type="EMBL" id="KAJ7652215.1"/>
    </source>
</evidence>
<keyword evidence="2" id="KW-1185">Reference proteome</keyword>
<dbReference type="Proteomes" id="UP001221757">
    <property type="component" value="Unassembled WGS sequence"/>
</dbReference>
<accession>A0AAD7CLQ7</accession>
<organism evidence="1 2">
    <name type="scientific">Mycena rosella</name>
    <name type="common">Pink bonnet</name>
    <name type="synonym">Agaricus rosellus</name>
    <dbReference type="NCBI Taxonomy" id="1033263"/>
    <lineage>
        <taxon>Eukaryota</taxon>
        <taxon>Fungi</taxon>
        <taxon>Dikarya</taxon>
        <taxon>Basidiomycota</taxon>
        <taxon>Agaricomycotina</taxon>
        <taxon>Agaricomycetes</taxon>
        <taxon>Agaricomycetidae</taxon>
        <taxon>Agaricales</taxon>
        <taxon>Marasmiineae</taxon>
        <taxon>Mycenaceae</taxon>
        <taxon>Mycena</taxon>
    </lineage>
</organism>
<name>A0AAD7CLQ7_MYCRO</name>
<proteinExistence type="predicted"/>
<dbReference type="AlphaFoldDB" id="A0AAD7CLQ7"/>
<dbReference type="EMBL" id="JARKIE010000352">
    <property type="protein sequence ID" value="KAJ7652215.1"/>
    <property type="molecule type" value="Genomic_DNA"/>
</dbReference>
<evidence type="ECO:0000313" key="2">
    <source>
        <dbReference type="Proteomes" id="UP001221757"/>
    </source>
</evidence>
<comment type="caution">
    <text evidence="1">The sequence shown here is derived from an EMBL/GenBank/DDBJ whole genome shotgun (WGS) entry which is preliminary data.</text>
</comment>
<gene>
    <name evidence="1" type="ORF">B0H17DRAFT_1215055</name>
</gene>
<reference evidence="1" key="1">
    <citation type="submission" date="2023-03" db="EMBL/GenBank/DDBJ databases">
        <title>Massive genome expansion in bonnet fungi (Mycena s.s.) driven by repeated elements and novel gene families across ecological guilds.</title>
        <authorList>
            <consortium name="Lawrence Berkeley National Laboratory"/>
            <person name="Harder C.B."/>
            <person name="Miyauchi S."/>
            <person name="Viragh M."/>
            <person name="Kuo A."/>
            <person name="Thoen E."/>
            <person name="Andreopoulos B."/>
            <person name="Lu D."/>
            <person name="Skrede I."/>
            <person name="Drula E."/>
            <person name="Henrissat B."/>
            <person name="Morin E."/>
            <person name="Kohler A."/>
            <person name="Barry K."/>
            <person name="LaButti K."/>
            <person name="Morin E."/>
            <person name="Salamov A."/>
            <person name="Lipzen A."/>
            <person name="Mereny Z."/>
            <person name="Hegedus B."/>
            <person name="Baldrian P."/>
            <person name="Stursova M."/>
            <person name="Weitz H."/>
            <person name="Taylor A."/>
            <person name="Grigoriev I.V."/>
            <person name="Nagy L.G."/>
            <person name="Martin F."/>
            <person name="Kauserud H."/>
        </authorList>
    </citation>
    <scope>NUCLEOTIDE SEQUENCE</scope>
    <source>
        <strain evidence="1">CBHHK067</strain>
    </source>
</reference>